<sequence>MNSKIPNPDLSLSFFRANPVEDEVSSCHFVSEFNGVMRNPPLQHRRGRK</sequence>
<dbReference type="Proteomes" id="UP000265520">
    <property type="component" value="Unassembled WGS sequence"/>
</dbReference>
<comment type="caution">
    <text evidence="1">The sequence shown here is derived from an EMBL/GenBank/DDBJ whole genome shotgun (WGS) entry which is preliminary data.</text>
</comment>
<keyword evidence="2" id="KW-1185">Reference proteome</keyword>
<protein>
    <submittedName>
        <fullName evidence="1">Uncharacterized protein</fullName>
    </submittedName>
</protein>
<dbReference type="AlphaFoldDB" id="A0A392VUW4"/>
<dbReference type="EMBL" id="LXQA011238751">
    <property type="protein sequence ID" value="MCI90230.1"/>
    <property type="molecule type" value="Genomic_DNA"/>
</dbReference>
<name>A0A392VUW4_9FABA</name>
<evidence type="ECO:0000313" key="1">
    <source>
        <dbReference type="EMBL" id="MCI90230.1"/>
    </source>
</evidence>
<reference evidence="1 2" key="1">
    <citation type="journal article" date="2018" name="Front. Plant Sci.">
        <title>Red Clover (Trifolium pratense) and Zigzag Clover (T. medium) - A Picture of Genomic Similarities and Differences.</title>
        <authorList>
            <person name="Dluhosova J."/>
            <person name="Istvanek J."/>
            <person name="Nedelnik J."/>
            <person name="Repkova J."/>
        </authorList>
    </citation>
    <scope>NUCLEOTIDE SEQUENCE [LARGE SCALE GENOMIC DNA]</scope>
    <source>
        <strain evidence="2">cv. 10/8</strain>
        <tissue evidence="1">Leaf</tissue>
    </source>
</reference>
<organism evidence="1 2">
    <name type="scientific">Trifolium medium</name>
    <dbReference type="NCBI Taxonomy" id="97028"/>
    <lineage>
        <taxon>Eukaryota</taxon>
        <taxon>Viridiplantae</taxon>
        <taxon>Streptophyta</taxon>
        <taxon>Embryophyta</taxon>
        <taxon>Tracheophyta</taxon>
        <taxon>Spermatophyta</taxon>
        <taxon>Magnoliopsida</taxon>
        <taxon>eudicotyledons</taxon>
        <taxon>Gunneridae</taxon>
        <taxon>Pentapetalae</taxon>
        <taxon>rosids</taxon>
        <taxon>fabids</taxon>
        <taxon>Fabales</taxon>
        <taxon>Fabaceae</taxon>
        <taxon>Papilionoideae</taxon>
        <taxon>50 kb inversion clade</taxon>
        <taxon>NPAAA clade</taxon>
        <taxon>Hologalegina</taxon>
        <taxon>IRL clade</taxon>
        <taxon>Trifolieae</taxon>
        <taxon>Trifolium</taxon>
    </lineage>
</organism>
<proteinExistence type="predicted"/>
<evidence type="ECO:0000313" key="2">
    <source>
        <dbReference type="Proteomes" id="UP000265520"/>
    </source>
</evidence>
<accession>A0A392VUW4</accession>
<feature type="non-terminal residue" evidence="1">
    <location>
        <position position="49"/>
    </location>
</feature>